<keyword evidence="3" id="KW-1185">Reference proteome</keyword>
<evidence type="ECO:0000313" key="2">
    <source>
        <dbReference type="EMBL" id="TVU24631.1"/>
    </source>
</evidence>
<dbReference type="AlphaFoldDB" id="A0A5J9UMZ0"/>
<reference evidence="2 3" key="1">
    <citation type="journal article" date="2019" name="Sci. Rep.">
        <title>A high-quality genome of Eragrostis curvula grass provides insights into Poaceae evolution and supports new strategies to enhance forage quality.</title>
        <authorList>
            <person name="Carballo J."/>
            <person name="Santos B.A.C.M."/>
            <person name="Zappacosta D."/>
            <person name="Garbus I."/>
            <person name="Selva J.P."/>
            <person name="Gallo C.A."/>
            <person name="Diaz A."/>
            <person name="Albertini E."/>
            <person name="Caccamo M."/>
            <person name="Echenique V."/>
        </authorList>
    </citation>
    <scope>NUCLEOTIDE SEQUENCE [LARGE SCALE GENOMIC DNA]</scope>
    <source>
        <strain evidence="3">cv. Victoria</strain>
        <tissue evidence="2">Leaf</tissue>
    </source>
</reference>
<dbReference type="Proteomes" id="UP000324897">
    <property type="component" value="Chromosome 2"/>
</dbReference>
<comment type="caution">
    <text evidence="2">The sequence shown here is derived from an EMBL/GenBank/DDBJ whole genome shotgun (WGS) entry which is preliminary data.</text>
</comment>
<dbReference type="PANTHER" id="PTHR11877">
    <property type="entry name" value="HYDROXYMETHYLGLUTARYL-COA SYNTHASE"/>
    <property type="match status" value="1"/>
</dbReference>
<dbReference type="PANTHER" id="PTHR11877:SF74">
    <property type="entry name" value="TYPE III POLYKETIDE SYNTHASE B"/>
    <property type="match status" value="1"/>
</dbReference>
<gene>
    <name evidence="2" type="ORF">EJB05_27080</name>
</gene>
<dbReference type="SUPFAM" id="SSF53901">
    <property type="entry name" value="Thiolase-like"/>
    <property type="match status" value="1"/>
</dbReference>
<protein>
    <recommendedName>
        <fullName evidence="1">Chalcone/stilbene synthase N-terminal domain-containing protein</fullName>
    </recommendedName>
</protein>
<dbReference type="Gene3D" id="3.40.47.10">
    <property type="match status" value="1"/>
</dbReference>
<feature type="domain" description="Chalcone/stilbene synthase N-terminal" evidence="1">
    <location>
        <begin position="35"/>
        <end position="81"/>
    </location>
</feature>
<feature type="non-terminal residue" evidence="2">
    <location>
        <position position="1"/>
    </location>
</feature>
<dbReference type="InterPro" id="IPR016039">
    <property type="entry name" value="Thiolase-like"/>
</dbReference>
<proteinExistence type="predicted"/>
<dbReference type="OrthoDB" id="1500228at2759"/>
<dbReference type="InterPro" id="IPR001099">
    <property type="entry name" value="Chalcone/stilbene_synt_N"/>
</dbReference>
<dbReference type="EMBL" id="RWGY01000013">
    <property type="protein sequence ID" value="TVU24631.1"/>
    <property type="molecule type" value="Genomic_DNA"/>
</dbReference>
<dbReference type="GO" id="GO:0016747">
    <property type="term" value="F:acyltransferase activity, transferring groups other than amino-acyl groups"/>
    <property type="evidence" value="ECO:0007669"/>
    <property type="project" value="InterPro"/>
</dbReference>
<evidence type="ECO:0000313" key="3">
    <source>
        <dbReference type="Proteomes" id="UP000324897"/>
    </source>
</evidence>
<name>A0A5J9UMZ0_9POAL</name>
<dbReference type="GO" id="GO:0030639">
    <property type="term" value="P:polyketide biosynthetic process"/>
    <property type="evidence" value="ECO:0007669"/>
    <property type="project" value="TreeGrafter"/>
</dbReference>
<accession>A0A5J9UMZ0</accession>
<sequence length="98" mass="11128">MFSPRRRAAVYAEALMISDPLPRYSTAVDKPWQAQRAAVLAIGKANPANCMPQDEYADWYFRVTKSDHFAQLKAKMKKICEILFNFLLASLMLGSTKL</sequence>
<organism evidence="2 3">
    <name type="scientific">Eragrostis curvula</name>
    <name type="common">weeping love grass</name>
    <dbReference type="NCBI Taxonomy" id="38414"/>
    <lineage>
        <taxon>Eukaryota</taxon>
        <taxon>Viridiplantae</taxon>
        <taxon>Streptophyta</taxon>
        <taxon>Embryophyta</taxon>
        <taxon>Tracheophyta</taxon>
        <taxon>Spermatophyta</taxon>
        <taxon>Magnoliopsida</taxon>
        <taxon>Liliopsida</taxon>
        <taxon>Poales</taxon>
        <taxon>Poaceae</taxon>
        <taxon>PACMAD clade</taxon>
        <taxon>Chloridoideae</taxon>
        <taxon>Eragrostideae</taxon>
        <taxon>Eragrostidinae</taxon>
        <taxon>Eragrostis</taxon>
    </lineage>
</organism>
<dbReference type="Gramene" id="TVU24631">
    <property type="protein sequence ID" value="TVU24631"/>
    <property type="gene ID" value="EJB05_27080"/>
</dbReference>
<dbReference type="InterPro" id="IPR011141">
    <property type="entry name" value="Polyketide_synthase_type-III"/>
</dbReference>
<dbReference type="Pfam" id="PF00195">
    <property type="entry name" value="Chal_sti_synt_N"/>
    <property type="match status" value="1"/>
</dbReference>
<evidence type="ECO:0000259" key="1">
    <source>
        <dbReference type="Pfam" id="PF00195"/>
    </source>
</evidence>